<comment type="caution">
    <text evidence="1">The sequence shown here is derived from an EMBL/GenBank/DDBJ whole genome shotgun (WGS) entry which is preliminary data.</text>
</comment>
<evidence type="ECO:0008006" key="3">
    <source>
        <dbReference type="Google" id="ProtNLM"/>
    </source>
</evidence>
<gene>
    <name evidence="1" type="ORF">K5L01_10175</name>
</gene>
<dbReference type="EMBL" id="JAIKTS010000003">
    <property type="protein sequence ID" value="MCL7715012.1"/>
    <property type="molecule type" value="Genomic_DNA"/>
</dbReference>
<keyword evidence="2" id="KW-1185">Reference proteome</keyword>
<accession>A0ABT0SID2</accession>
<dbReference type="Proteomes" id="UP001431235">
    <property type="component" value="Unassembled WGS sequence"/>
</dbReference>
<organism evidence="1 2">
    <name type="scientific">Stenotrophomonas mori</name>
    <dbReference type="NCBI Taxonomy" id="2871096"/>
    <lineage>
        <taxon>Bacteria</taxon>
        <taxon>Pseudomonadati</taxon>
        <taxon>Pseudomonadota</taxon>
        <taxon>Gammaproteobacteria</taxon>
        <taxon>Lysobacterales</taxon>
        <taxon>Lysobacteraceae</taxon>
        <taxon>Stenotrophomonas</taxon>
    </lineage>
</organism>
<evidence type="ECO:0000313" key="1">
    <source>
        <dbReference type="EMBL" id="MCL7715012.1"/>
    </source>
</evidence>
<protein>
    <recommendedName>
        <fullName evidence="3">MarR family transcriptional regulator</fullName>
    </recommendedName>
</protein>
<reference evidence="1 2" key="1">
    <citation type="submission" date="2021-08" db="EMBL/GenBank/DDBJ databases">
        <title>Novel members of of the genus Stenotrophomonas from differernt environment.</title>
        <authorList>
            <person name="Deng Y."/>
        </authorList>
    </citation>
    <scope>NUCLEOTIDE SEQUENCE [LARGE SCALE GENOMIC DNA]</scope>
    <source>
        <strain evidence="1 2">CPCC 101365</strain>
    </source>
</reference>
<dbReference type="RefSeq" id="WP_250064294.1">
    <property type="nucleotide sequence ID" value="NZ_JAIKTS010000003.1"/>
</dbReference>
<sequence>MSSLSFIPAVLARACLVGGPLQDPVVGMSEAQRSAAWAALRSRVVYMGRWPDLDRLSVHLSPALVTRVCALLSRRQTVAFLVAQLAEVDSRASQEILVELHARGHLQFMDGAADAPAPVETPAAAADGTLRRLWRQLLSPRGATG</sequence>
<evidence type="ECO:0000313" key="2">
    <source>
        <dbReference type="Proteomes" id="UP001431235"/>
    </source>
</evidence>
<name>A0ABT0SID2_9GAMM</name>
<proteinExistence type="predicted"/>